<sequence>MDGVKREQHLRLKRLFDIAASAAGLVVAAPALVAAATAVRVSMGAPVFFRQTRPGKGGKPFSIFKFRTMSDARGPDGALLPDAERLTAVGRFIRESSLDELPQLLNVLKGDMSLVGPRPLLMRYLPRYSERQARRHEMRPGITGLAQVRGRNSLSWPQKFELDVKYVDEFSLWLDAKILLETVSRVVKRDGIAAAAHATMPEFMGNEAE</sequence>
<dbReference type="PANTHER" id="PTHR30576:SF8">
    <property type="entry name" value="UNDECAPRENYL-PHOSPHATE GALACTOSE PHOSPHOTRANSFERASE"/>
    <property type="match status" value="1"/>
</dbReference>
<accession>A0A2W5TI04</accession>
<reference evidence="3 4" key="1">
    <citation type="submission" date="2017-08" db="EMBL/GenBank/DDBJ databases">
        <title>Infants hospitalized years apart are colonized by the same room-sourced microbial strains.</title>
        <authorList>
            <person name="Brooks B."/>
            <person name="Olm M.R."/>
            <person name="Firek B.A."/>
            <person name="Baker R."/>
            <person name="Thomas B.C."/>
            <person name="Morowitz M.J."/>
            <person name="Banfield J.F."/>
        </authorList>
    </citation>
    <scope>NUCLEOTIDE SEQUENCE [LARGE SCALE GENOMIC DNA]</scope>
    <source>
        <strain evidence="3">S2_003_000_R2_14</strain>
    </source>
</reference>
<dbReference type="Proteomes" id="UP000249061">
    <property type="component" value="Unassembled WGS sequence"/>
</dbReference>
<evidence type="ECO:0000259" key="2">
    <source>
        <dbReference type="Pfam" id="PF02397"/>
    </source>
</evidence>
<comment type="similarity">
    <text evidence="1">Belongs to the bacterial sugar transferase family.</text>
</comment>
<dbReference type="GO" id="GO:0016780">
    <property type="term" value="F:phosphotransferase activity, for other substituted phosphate groups"/>
    <property type="evidence" value="ECO:0007669"/>
    <property type="project" value="TreeGrafter"/>
</dbReference>
<protein>
    <submittedName>
        <fullName evidence="3">Sugar transferase</fullName>
    </submittedName>
</protein>
<evidence type="ECO:0000313" key="3">
    <source>
        <dbReference type="EMBL" id="PZR14422.1"/>
    </source>
</evidence>
<proteinExistence type="inferred from homology"/>
<dbReference type="EMBL" id="QFQP01000007">
    <property type="protein sequence ID" value="PZR14422.1"/>
    <property type="molecule type" value="Genomic_DNA"/>
</dbReference>
<name>A0A2W5TI04_9BACT</name>
<evidence type="ECO:0000256" key="1">
    <source>
        <dbReference type="ARBA" id="ARBA00006464"/>
    </source>
</evidence>
<organism evidence="3 4">
    <name type="scientific">Archangium gephyra</name>
    <dbReference type="NCBI Taxonomy" id="48"/>
    <lineage>
        <taxon>Bacteria</taxon>
        <taxon>Pseudomonadati</taxon>
        <taxon>Myxococcota</taxon>
        <taxon>Myxococcia</taxon>
        <taxon>Myxococcales</taxon>
        <taxon>Cystobacterineae</taxon>
        <taxon>Archangiaceae</taxon>
        <taxon>Archangium</taxon>
    </lineage>
</organism>
<dbReference type="PANTHER" id="PTHR30576">
    <property type="entry name" value="COLANIC BIOSYNTHESIS UDP-GLUCOSE LIPID CARRIER TRANSFERASE"/>
    <property type="match status" value="1"/>
</dbReference>
<gene>
    <name evidence="3" type="ORF">DI536_10200</name>
</gene>
<feature type="domain" description="Bacterial sugar transferase" evidence="2">
    <location>
        <begin position="13"/>
        <end position="187"/>
    </location>
</feature>
<keyword evidence="3" id="KW-0808">Transferase</keyword>
<evidence type="ECO:0000313" key="4">
    <source>
        <dbReference type="Proteomes" id="UP000249061"/>
    </source>
</evidence>
<dbReference type="InterPro" id="IPR003362">
    <property type="entry name" value="Bact_transf"/>
</dbReference>
<dbReference type="Pfam" id="PF02397">
    <property type="entry name" value="Bac_transf"/>
    <property type="match status" value="1"/>
</dbReference>
<dbReference type="AlphaFoldDB" id="A0A2W5TI04"/>
<comment type="caution">
    <text evidence="3">The sequence shown here is derived from an EMBL/GenBank/DDBJ whole genome shotgun (WGS) entry which is preliminary data.</text>
</comment>